<evidence type="ECO:0000313" key="3">
    <source>
        <dbReference type="Proteomes" id="UP001499884"/>
    </source>
</evidence>
<accession>A0ABP7FMS9</accession>
<feature type="compositionally biased region" description="Low complexity" evidence="1">
    <location>
        <begin position="406"/>
        <end position="426"/>
    </location>
</feature>
<feature type="compositionally biased region" description="Low complexity" evidence="1">
    <location>
        <begin position="55"/>
        <end position="66"/>
    </location>
</feature>
<feature type="compositionally biased region" description="Low complexity" evidence="1">
    <location>
        <begin position="170"/>
        <end position="189"/>
    </location>
</feature>
<evidence type="ECO:0000313" key="2">
    <source>
        <dbReference type="EMBL" id="GAA3743035.1"/>
    </source>
</evidence>
<dbReference type="PANTHER" id="PTHR35788">
    <property type="entry name" value="EXPORTED PROTEIN-RELATED"/>
    <property type="match status" value="1"/>
</dbReference>
<dbReference type="PANTHER" id="PTHR35788:SF1">
    <property type="entry name" value="EXPORTED PROTEIN"/>
    <property type="match status" value="1"/>
</dbReference>
<comment type="caution">
    <text evidence="2">The sequence shown here is derived from an EMBL/GenBank/DDBJ whole genome shotgun (WGS) entry which is preliminary data.</text>
</comment>
<sequence length="747" mass="73603">MSRETDSSPSGPQGRGASPYPSGTPPYGSRQEPGPQQDAGETGATGPRQGEPRTETTLTTRIRINIPGSRPIPPVVVRTPLGEGAENGADGADGGGGERGEGTNGRGIAAAAQDGGGAESTGQVPAPGGGAQAPAGGQAQAREPAPAPEKKTSDWFAPRKPMAKGGAMGAGAAATAGEEPAGPGAQGAAPGPGGAAPGTGAPGGTAPGAGAPGAGEQGPVSSPYQDAARQDPYGAAYDGGGRPADGGTPPYGSAPVPGPGEVPNGPTAGPATGGSTFGSGLPTGPGHTPPYGTPEMAAGPEGTPVHGTPAHGTPGSGAPGQEGPPRMSDDTAILTPQQLVPEPGAEQGGHVSGSTLSSGVPATSAEGRTQPFPGSGRAEDQGARPRPDLTPRLDARPPAPTGQDGPAGPAQTPAAAPAAPAAAARPAAKKKGRSKLVLAVVAVLVVAGGLYGAGLVMNHADVPKGTTVLGVPIGGSTKDQALDTLEKQLGERAEMPLKLTVGDKSESLSPQNAGLTLDDQATVEAASGPDYDPVDVMGSLFGRERPVDPVMPVDDEKLTAALSGMAQSLGSAREGTITFDTGKPVAVPGKAGTGLDVARAKQSVRDAFRNQVQTGRAAGLTLPTVEQRPTISEAEIDRAMKDFAEPAMSGLVTIKAGGASIQFGQVSLPKILSMKAVDGKLVDSYDLKALKEAYGSAFDGVTVKRADGSSTAVTPQDVADQLRVALRGKTPEQRVREIGAPTSGLTG</sequence>
<dbReference type="EMBL" id="BAABEP010000035">
    <property type="protein sequence ID" value="GAA3743035.1"/>
    <property type="molecule type" value="Genomic_DNA"/>
</dbReference>
<reference evidence="3" key="1">
    <citation type="journal article" date="2019" name="Int. J. Syst. Evol. Microbiol.">
        <title>The Global Catalogue of Microorganisms (GCM) 10K type strain sequencing project: providing services to taxonomists for standard genome sequencing and annotation.</title>
        <authorList>
            <consortium name="The Broad Institute Genomics Platform"/>
            <consortium name="The Broad Institute Genome Sequencing Center for Infectious Disease"/>
            <person name="Wu L."/>
            <person name="Ma J."/>
        </authorList>
    </citation>
    <scope>NUCLEOTIDE SEQUENCE [LARGE SCALE GENOMIC DNA]</scope>
    <source>
        <strain evidence="3">JCM 30846</strain>
    </source>
</reference>
<organism evidence="2 3">
    <name type="scientific">Streptomyces tremellae</name>
    <dbReference type="NCBI Taxonomy" id="1124239"/>
    <lineage>
        <taxon>Bacteria</taxon>
        <taxon>Bacillati</taxon>
        <taxon>Actinomycetota</taxon>
        <taxon>Actinomycetes</taxon>
        <taxon>Kitasatosporales</taxon>
        <taxon>Streptomycetaceae</taxon>
        <taxon>Streptomyces</taxon>
    </lineage>
</organism>
<evidence type="ECO:0000256" key="1">
    <source>
        <dbReference type="SAM" id="MobiDB-lite"/>
    </source>
</evidence>
<keyword evidence="3" id="KW-1185">Reference proteome</keyword>
<dbReference type="RefSeq" id="WP_345650381.1">
    <property type="nucleotide sequence ID" value="NZ_BAABEP010000035.1"/>
</dbReference>
<name>A0ABP7FMS9_9ACTN</name>
<feature type="compositionally biased region" description="Low complexity" evidence="1">
    <location>
        <begin position="122"/>
        <end position="144"/>
    </location>
</feature>
<gene>
    <name evidence="2" type="ORF">GCM10023082_44830</name>
</gene>
<feature type="compositionally biased region" description="Polar residues" evidence="1">
    <location>
        <begin position="352"/>
        <end position="361"/>
    </location>
</feature>
<evidence type="ECO:0008006" key="4">
    <source>
        <dbReference type="Google" id="ProtNLM"/>
    </source>
</evidence>
<feature type="compositionally biased region" description="Gly residues" evidence="1">
    <location>
        <begin position="271"/>
        <end position="283"/>
    </location>
</feature>
<feature type="compositionally biased region" description="Basic and acidic residues" evidence="1">
    <location>
        <begin position="377"/>
        <end position="395"/>
    </location>
</feature>
<dbReference type="Proteomes" id="UP001499884">
    <property type="component" value="Unassembled WGS sequence"/>
</dbReference>
<protein>
    <recommendedName>
        <fullName evidence="4">Peptidoglycan binding domain-containing protein</fullName>
    </recommendedName>
</protein>
<dbReference type="InterPro" id="IPR052913">
    <property type="entry name" value="Glycopeptide_resist_protein"/>
</dbReference>
<feature type="compositionally biased region" description="Gly residues" evidence="1">
    <location>
        <begin position="190"/>
        <end position="216"/>
    </location>
</feature>
<feature type="region of interest" description="Disordered" evidence="1">
    <location>
        <begin position="1"/>
        <end position="430"/>
    </location>
</feature>
<proteinExistence type="predicted"/>
<feature type="compositionally biased region" description="Low complexity" evidence="1">
    <location>
        <begin position="18"/>
        <end position="29"/>
    </location>
</feature>
<feature type="compositionally biased region" description="Low complexity" evidence="1">
    <location>
        <begin position="259"/>
        <end position="270"/>
    </location>
</feature>